<dbReference type="GO" id="GO:0006952">
    <property type="term" value="P:defense response"/>
    <property type="evidence" value="ECO:0007669"/>
    <property type="project" value="UniProtKB-KW"/>
</dbReference>
<feature type="region of interest" description="Disordered" evidence="7">
    <location>
        <begin position="196"/>
        <end position="228"/>
    </location>
</feature>
<evidence type="ECO:0000259" key="9">
    <source>
        <dbReference type="Pfam" id="PF18052"/>
    </source>
</evidence>
<protein>
    <submittedName>
        <fullName evidence="13">Disease resistance protein RGA2</fullName>
    </submittedName>
</protein>
<dbReference type="Gene3D" id="1.10.10.10">
    <property type="entry name" value="Winged helix-like DNA-binding domain superfamily/Winged helix DNA-binding domain"/>
    <property type="match status" value="1"/>
</dbReference>
<keyword evidence="5" id="KW-0611">Plant defense</keyword>
<keyword evidence="2" id="KW-0433">Leucine-rich repeat</keyword>
<keyword evidence="4" id="KW-0547">Nucleotide-binding</keyword>
<dbReference type="GO" id="GO:0005524">
    <property type="term" value="F:ATP binding"/>
    <property type="evidence" value="ECO:0007669"/>
    <property type="project" value="UniProtKB-KW"/>
</dbReference>
<feature type="domain" description="Disease resistance R13L4/SHOC-2-like LRR" evidence="11">
    <location>
        <begin position="693"/>
        <end position="976"/>
    </location>
</feature>
<dbReference type="InterPro" id="IPR055414">
    <property type="entry name" value="LRR_R13L4/SHOC2-like"/>
</dbReference>
<gene>
    <name evidence="13" type="ORF">LUZ62_025791</name>
</gene>
<dbReference type="Gene3D" id="3.40.50.300">
    <property type="entry name" value="P-loop containing nucleotide triphosphate hydrolases"/>
    <property type="match status" value="1"/>
</dbReference>
<feature type="domain" description="R13L1/DRL21-like LRR repeat region" evidence="12">
    <location>
        <begin position="1056"/>
        <end position="1178"/>
    </location>
</feature>
<feature type="compositionally biased region" description="Low complexity" evidence="7">
    <location>
        <begin position="196"/>
        <end position="208"/>
    </location>
</feature>
<keyword evidence="6" id="KW-0067">ATP-binding</keyword>
<dbReference type="InterPro" id="IPR002182">
    <property type="entry name" value="NB-ARC"/>
</dbReference>
<dbReference type="EMBL" id="JAMFTS010000001">
    <property type="protein sequence ID" value="KAJ4813225.1"/>
    <property type="molecule type" value="Genomic_DNA"/>
</dbReference>
<name>A0AAV8HBD7_9POAL</name>
<dbReference type="InterPro" id="IPR032675">
    <property type="entry name" value="LRR_dom_sf"/>
</dbReference>
<dbReference type="PANTHER" id="PTHR36766:SF40">
    <property type="entry name" value="DISEASE RESISTANCE PROTEIN RGA3"/>
    <property type="match status" value="1"/>
</dbReference>
<dbReference type="PRINTS" id="PR00364">
    <property type="entry name" value="DISEASERSIST"/>
</dbReference>
<evidence type="ECO:0000256" key="2">
    <source>
        <dbReference type="ARBA" id="ARBA00022614"/>
    </source>
</evidence>
<sequence>MTGFGETVGGWFASSVIDKAVDWIVSYLGNNNALQSGTAEMVTTLKNSRSQIEFAVVEARKMPTKNRAVINWLDKLMNAADEVRDVLDDFEAKRIRERLEGKNKVIEPGNILKSLIFPDKDLMRLKSSIGKISKIPEDFKNFRDQLPNEYSTTHRRETSSYLDPNSKIFGRDVEIYFILDMILNYQLMCFSKENSVSGSHRSSFRGSGQESRGKRKWSPGTSSEVGKESMKLEKPVLIRNWKLPVLPICGLGGMGKTTIAQIIYNNDIVKEVFDQRAWVYISEKFDVTTIMKKIIDLLGDSSSSTSSNSSHRELIERKLIKTIQNRRFFLVLDDIHDGIESKWSDLFSVLSNGAPGSFILLTTQSECVAKTIGNMSIIINLDALELEWFDLLFKSYAFGELFNYDWKSGNSSISCKNNASKAQLNNLTEEKLRDLESIVTKIGEKLHGLPLAGQVIGKMLYNKLDKGQFWEEILKSDWWGKESTSKLEILASLEIGYKDLGPELQQCFKFCSIFPKHYVFDKNTLVQMWLAHDFDFVQPNEGESFKLDIKEMKLEDIGGERFDKLVERSFFQATVNDGKYVMHDLIRELAIAVSRKEEFYHINCLDNKISDVITRHMGINSDGSNEEEISLICTNLRTMILFGNWIKYTGESIRNIFGKSNGLRLLDLSYIAIKEPGPRPGFLDSVLSYNEIKEIATVDAICRHSHLRYVDLSFSGIEFIPNEFCELYHLQVLDVRGCNLIRLPEKMNELINLRHLYASAETLSLIYGIGKLTNLQELKEFRIGESDGHRISELRDMNEISGHLLLTNLTNVPSKEEAATCQLVKKRYLKSLELAFLHKVDKSVPSWHGRLELEVLEALKPYHSVERLTIRGGRGGFLPGWMWSTQSAFSNYLKYIVVNDFSLTTLPAFGELPSLEVLRFMGLYNLEMVGDKFYGRSDVVFPSLKELQFSGMAILRTWSDAPAEKKSFPVLKKFDLDCNDSVEMPTNIFTSSVVEFTLVSLFGQFNNIETILQRMPHLTHLRITTFCNDLKINCTGLKFLEVLSLKNARQILLVGGLKSLVNLRKLYIEGFNEILEEEVENDGTCHENQFLTSLNLDYLSRSHQGYSGILPLAGRLRYLRSLSIWDSPVTKYTEEEGSWFSQLTSLETLEFSYCCQLEVLPSTLPSLTKMKKLTIKSCHKISSLPESGIPPYLTELYITGCSAELFRRCQPEPEGDDWRKISHIPHIQIEKWRGILEPPMYT</sequence>
<dbReference type="Gene3D" id="3.80.10.10">
    <property type="entry name" value="Ribonuclease Inhibitor"/>
    <property type="match status" value="2"/>
</dbReference>
<dbReference type="Pfam" id="PF00931">
    <property type="entry name" value="NB-ARC"/>
    <property type="match status" value="1"/>
</dbReference>
<dbReference type="Gene3D" id="1.20.5.4130">
    <property type="match status" value="1"/>
</dbReference>
<dbReference type="Pfam" id="PF25019">
    <property type="entry name" value="LRR_R13L1-DRL21"/>
    <property type="match status" value="1"/>
</dbReference>
<evidence type="ECO:0000259" key="8">
    <source>
        <dbReference type="Pfam" id="PF00931"/>
    </source>
</evidence>
<dbReference type="InterPro" id="IPR041118">
    <property type="entry name" value="Rx_N"/>
</dbReference>
<dbReference type="AlphaFoldDB" id="A0AAV8HBD7"/>
<evidence type="ECO:0000256" key="4">
    <source>
        <dbReference type="ARBA" id="ARBA00022741"/>
    </source>
</evidence>
<evidence type="ECO:0000313" key="13">
    <source>
        <dbReference type="EMBL" id="KAJ4813225.1"/>
    </source>
</evidence>
<dbReference type="PANTHER" id="PTHR36766">
    <property type="entry name" value="PLANT BROAD-SPECTRUM MILDEW RESISTANCE PROTEIN RPW8"/>
    <property type="match status" value="1"/>
</dbReference>
<reference evidence="13" key="1">
    <citation type="submission" date="2022-08" db="EMBL/GenBank/DDBJ databases">
        <authorList>
            <person name="Marques A."/>
        </authorList>
    </citation>
    <scope>NUCLEOTIDE SEQUENCE</scope>
    <source>
        <strain evidence="13">RhyPub2mFocal</strain>
        <tissue evidence="13">Leaves</tissue>
    </source>
</reference>
<dbReference type="SUPFAM" id="SSF52058">
    <property type="entry name" value="L domain-like"/>
    <property type="match status" value="1"/>
</dbReference>
<keyword evidence="14" id="KW-1185">Reference proteome</keyword>
<comment type="similarity">
    <text evidence="1">Belongs to the disease resistance NB-LRR family.</text>
</comment>
<dbReference type="InterPro" id="IPR027417">
    <property type="entry name" value="P-loop_NTPase"/>
</dbReference>
<evidence type="ECO:0000256" key="1">
    <source>
        <dbReference type="ARBA" id="ARBA00008894"/>
    </source>
</evidence>
<dbReference type="GO" id="GO:0043531">
    <property type="term" value="F:ADP binding"/>
    <property type="evidence" value="ECO:0007669"/>
    <property type="project" value="InterPro"/>
</dbReference>
<keyword evidence="3" id="KW-0677">Repeat</keyword>
<dbReference type="Pfam" id="PF23559">
    <property type="entry name" value="WHD_DRP"/>
    <property type="match status" value="1"/>
</dbReference>
<dbReference type="SUPFAM" id="SSF52540">
    <property type="entry name" value="P-loop containing nucleoside triphosphate hydrolases"/>
    <property type="match status" value="1"/>
</dbReference>
<feature type="domain" description="Disease resistance protein winged helix" evidence="10">
    <location>
        <begin position="513"/>
        <end position="590"/>
    </location>
</feature>
<evidence type="ECO:0000256" key="5">
    <source>
        <dbReference type="ARBA" id="ARBA00022821"/>
    </source>
</evidence>
<feature type="domain" description="Disease resistance N-terminal" evidence="9">
    <location>
        <begin position="18"/>
        <end position="104"/>
    </location>
</feature>
<accession>A0AAV8HBD7</accession>
<dbReference type="SUPFAM" id="SSF52047">
    <property type="entry name" value="RNI-like"/>
    <property type="match status" value="1"/>
</dbReference>
<evidence type="ECO:0000313" key="14">
    <source>
        <dbReference type="Proteomes" id="UP001140206"/>
    </source>
</evidence>
<evidence type="ECO:0000259" key="11">
    <source>
        <dbReference type="Pfam" id="PF23598"/>
    </source>
</evidence>
<dbReference type="InterPro" id="IPR036388">
    <property type="entry name" value="WH-like_DNA-bd_sf"/>
</dbReference>
<organism evidence="13 14">
    <name type="scientific">Rhynchospora pubera</name>
    <dbReference type="NCBI Taxonomy" id="906938"/>
    <lineage>
        <taxon>Eukaryota</taxon>
        <taxon>Viridiplantae</taxon>
        <taxon>Streptophyta</taxon>
        <taxon>Embryophyta</taxon>
        <taxon>Tracheophyta</taxon>
        <taxon>Spermatophyta</taxon>
        <taxon>Magnoliopsida</taxon>
        <taxon>Liliopsida</taxon>
        <taxon>Poales</taxon>
        <taxon>Cyperaceae</taxon>
        <taxon>Cyperoideae</taxon>
        <taxon>Rhynchosporeae</taxon>
        <taxon>Rhynchospora</taxon>
    </lineage>
</organism>
<dbReference type="InterPro" id="IPR056789">
    <property type="entry name" value="LRR_R13L1-DRL21"/>
</dbReference>
<dbReference type="Pfam" id="PF23598">
    <property type="entry name" value="LRR_14"/>
    <property type="match status" value="1"/>
</dbReference>
<feature type="domain" description="NB-ARC" evidence="8">
    <location>
        <begin position="237"/>
        <end position="398"/>
    </location>
</feature>
<dbReference type="InterPro" id="IPR058922">
    <property type="entry name" value="WHD_DRP"/>
</dbReference>
<evidence type="ECO:0000256" key="6">
    <source>
        <dbReference type="ARBA" id="ARBA00022840"/>
    </source>
</evidence>
<proteinExistence type="inferred from homology"/>
<dbReference type="Proteomes" id="UP001140206">
    <property type="component" value="Chromosome 1"/>
</dbReference>
<evidence type="ECO:0000259" key="12">
    <source>
        <dbReference type="Pfam" id="PF25019"/>
    </source>
</evidence>
<evidence type="ECO:0000256" key="7">
    <source>
        <dbReference type="SAM" id="MobiDB-lite"/>
    </source>
</evidence>
<dbReference type="GO" id="GO:0051707">
    <property type="term" value="P:response to other organism"/>
    <property type="evidence" value="ECO:0007669"/>
    <property type="project" value="UniProtKB-ARBA"/>
</dbReference>
<evidence type="ECO:0000259" key="10">
    <source>
        <dbReference type="Pfam" id="PF23559"/>
    </source>
</evidence>
<evidence type="ECO:0000256" key="3">
    <source>
        <dbReference type="ARBA" id="ARBA00022737"/>
    </source>
</evidence>
<comment type="caution">
    <text evidence="13">The sequence shown here is derived from an EMBL/GenBank/DDBJ whole genome shotgun (WGS) entry which is preliminary data.</text>
</comment>
<dbReference type="Pfam" id="PF18052">
    <property type="entry name" value="Rx_N"/>
    <property type="match status" value="1"/>
</dbReference>